<feature type="compositionally biased region" description="Basic and acidic residues" evidence="2">
    <location>
        <begin position="131"/>
        <end position="141"/>
    </location>
</feature>
<feature type="compositionally biased region" description="Basic and acidic residues" evidence="2">
    <location>
        <begin position="29"/>
        <end position="39"/>
    </location>
</feature>
<feature type="compositionally biased region" description="Basic and acidic residues" evidence="2">
    <location>
        <begin position="376"/>
        <end position="394"/>
    </location>
</feature>
<feature type="region of interest" description="Disordered" evidence="2">
    <location>
        <begin position="376"/>
        <end position="408"/>
    </location>
</feature>
<protein>
    <recommendedName>
        <fullName evidence="3">TATA element modulatory factor 1 TATA binding domain-containing protein</fullName>
    </recommendedName>
</protein>
<dbReference type="GO" id="GO:0005783">
    <property type="term" value="C:endoplasmic reticulum"/>
    <property type="evidence" value="ECO:0007669"/>
    <property type="project" value="TreeGrafter"/>
</dbReference>
<organism evidence="4">
    <name type="scientific">Chrysotila carterae</name>
    <name type="common">Marine alga</name>
    <name type="synonym">Syracosphaera carterae</name>
    <dbReference type="NCBI Taxonomy" id="13221"/>
    <lineage>
        <taxon>Eukaryota</taxon>
        <taxon>Haptista</taxon>
        <taxon>Haptophyta</taxon>
        <taxon>Prymnesiophyceae</taxon>
        <taxon>Isochrysidales</taxon>
        <taxon>Isochrysidaceae</taxon>
        <taxon>Chrysotila</taxon>
    </lineage>
</organism>
<evidence type="ECO:0000256" key="1">
    <source>
        <dbReference type="SAM" id="Coils"/>
    </source>
</evidence>
<accession>A0A7S4BBZ3</accession>
<reference evidence="4" key="1">
    <citation type="submission" date="2021-01" db="EMBL/GenBank/DDBJ databases">
        <authorList>
            <person name="Corre E."/>
            <person name="Pelletier E."/>
            <person name="Niang G."/>
            <person name="Scheremetjew M."/>
            <person name="Finn R."/>
            <person name="Kale V."/>
            <person name="Holt S."/>
            <person name="Cochrane G."/>
            <person name="Meng A."/>
            <person name="Brown T."/>
            <person name="Cohen L."/>
        </authorList>
    </citation>
    <scope>NUCLEOTIDE SEQUENCE</scope>
    <source>
        <strain evidence="4">CCMP645</strain>
    </source>
</reference>
<keyword evidence="1" id="KW-0175">Coiled coil</keyword>
<evidence type="ECO:0000313" key="4">
    <source>
        <dbReference type="EMBL" id="CAE0760957.1"/>
    </source>
</evidence>
<dbReference type="GO" id="GO:0005794">
    <property type="term" value="C:Golgi apparatus"/>
    <property type="evidence" value="ECO:0007669"/>
    <property type="project" value="TreeGrafter"/>
</dbReference>
<feature type="domain" description="TATA element modulatory factor 1 TATA binding" evidence="3">
    <location>
        <begin position="438"/>
        <end position="510"/>
    </location>
</feature>
<dbReference type="PANTHER" id="PTHR46515:SF1">
    <property type="entry name" value="TATA ELEMENT MODULATORY FACTOR"/>
    <property type="match status" value="1"/>
</dbReference>
<dbReference type="InterPro" id="IPR022091">
    <property type="entry name" value="TMF_TATA-bd"/>
</dbReference>
<feature type="region of interest" description="Disordered" evidence="2">
    <location>
        <begin position="12"/>
        <end position="54"/>
    </location>
</feature>
<feature type="coiled-coil region" evidence="1">
    <location>
        <begin position="440"/>
        <end position="481"/>
    </location>
</feature>
<dbReference type="PANTHER" id="PTHR46515">
    <property type="entry name" value="TATA ELEMENT MODULATORY FACTOR TMF1"/>
    <property type="match status" value="1"/>
</dbReference>
<dbReference type="InterPro" id="IPR052602">
    <property type="entry name" value="Growth_transcription_reg"/>
</dbReference>
<dbReference type="AlphaFoldDB" id="A0A7S4BBZ3"/>
<feature type="region of interest" description="Disordered" evidence="2">
    <location>
        <begin position="126"/>
        <end position="150"/>
    </location>
</feature>
<dbReference type="EMBL" id="HBIZ01021467">
    <property type="protein sequence ID" value="CAE0760957.1"/>
    <property type="molecule type" value="Transcribed_RNA"/>
</dbReference>
<gene>
    <name evidence="4" type="ORF">PCAR00345_LOCUS13569</name>
</gene>
<evidence type="ECO:0000256" key="2">
    <source>
        <dbReference type="SAM" id="MobiDB-lite"/>
    </source>
</evidence>
<name>A0A7S4BBZ3_CHRCT</name>
<proteinExistence type="predicted"/>
<sequence>MNKFLKEFRHLEQEIESAVHNQSTPSAEPRPDEPAETKSAEPAAASERPKAQQQLRRLEAKLKEKIDLCAEKDLQIAAVLNEGEMLSKRQAEQEQTIKKLRVALREAQTAAEQHGAEAATLRAQLAAAAEGEGKEGSREGGKGGANCSADGDELGAAEQLASVQAAFEAELGAAAEREAALSESVRELQLDNARLSQAARLRDEGLAAQLGELSARSDAAEAQAKVLADAVLQETEPLLKQIASLQQGQQQMQAAWRSSEAALRGRLREAEAAATARGNALVKLQAHIDSLTAELEEQRSAARAAVESERAARVSAEEAVSAHARAAAVADTDARRWELQHERARALLLDAERRAAEAKSTAESLEQELRREREVARELRRSHQQELDKLRQSEAARQAASAADVDELRTPRAPTALYTPKPATAATVSARAAEPQHGELAELRQQVRAMERRHSQLISQLATLHAEREQLQAENGSLRAMASEFSAMREQHAIALEMLGEKEEQLEALRGG</sequence>
<evidence type="ECO:0000259" key="3">
    <source>
        <dbReference type="Pfam" id="PF12325"/>
    </source>
</evidence>
<dbReference type="Pfam" id="PF12325">
    <property type="entry name" value="TMF_TATA_bd"/>
    <property type="match status" value="1"/>
</dbReference>
<feature type="coiled-coil region" evidence="1">
    <location>
        <begin position="281"/>
        <end position="308"/>
    </location>
</feature>